<accession>A0A553QM80</accession>
<evidence type="ECO:0000256" key="2">
    <source>
        <dbReference type="ARBA" id="ARBA00022525"/>
    </source>
</evidence>
<evidence type="ECO:0000256" key="3">
    <source>
        <dbReference type="ARBA" id="ARBA00022729"/>
    </source>
</evidence>
<dbReference type="InterPro" id="IPR000867">
    <property type="entry name" value="IGFBP-like"/>
</dbReference>
<feature type="domain" description="Ig-like" evidence="6">
    <location>
        <begin position="153"/>
        <end position="221"/>
    </location>
</feature>
<dbReference type="SMART" id="SM00408">
    <property type="entry name" value="IGc2"/>
    <property type="match status" value="1"/>
</dbReference>
<dbReference type="InterPro" id="IPR011390">
    <property type="entry name" value="IGFBP_rP_mac25"/>
</dbReference>
<evidence type="ECO:0000259" key="7">
    <source>
        <dbReference type="PROSITE" id="PS51323"/>
    </source>
</evidence>
<dbReference type="CDD" id="cd00104">
    <property type="entry name" value="KAZAL_FS"/>
    <property type="match status" value="1"/>
</dbReference>
<dbReference type="PROSITE" id="PS51323">
    <property type="entry name" value="IGFBP_N_2"/>
    <property type="match status" value="1"/>
</dbReference>
<feature type="domain" description="Kazal-like" evidence="8">
    <location>
        <begin position="85"/>
        <end position="139"/>
    </location>
</feature>
<feature type="domain" description="IGFBP N-terminal" evidence="7">
    <location>
        <begin position="19"/>
        <end position="94"/>
    </location>
</feature>
<organism evidence="9 10">
    <name type="scientific">Danionella cerebrum</name>
    <dbReference type="NCBI Taxonomy" id="2873325"/>
    <lineage>
        <taxon>Eukaryota</taxon>
        <taxon>Metazoa</taxon>
        <taxon>Chordata</taxon>
        <taxon>Craniata</taxon>
        <taxon>Vertebrata</taxon>
        <taxon>Euteleostomi</taxon>
        <taxon>Actinopterygii</taxon>
        <taxon>Neopterygii</taxon>
        <taxon>Teleostei</taxon>
        <taxon>Ostariophysi</taxon>
        <taxon>Cypriniformes</taxon>
        <taxon>Danionidae</taxon>
        <taxon>Danioninae</taxon>
        <taxon>Danionella</taxon>
    </lineage>
</organism>
<dbReference type="PANTHER" id="PTHR14186:SF19">
    <property type="entry name" value="INSULIN-LIKE GROWTH FACTOR-BINDING PROTEIN 7"/>
    <property type="match status" value="1"/>
</dbReference>
<protein>
    <recommendedName>
        <fullName evidence="11">IGFBP N-terminal domain-containing protein</fullName>
    </recommendedName>
</protein>
<evidence type="ECO:0000259" key="8">
    <source>
        <dbReference type="PROSITE" id="PS51465"/>
    </source>
</evidence>
<dbReference type="SMART" id="SM00280">
    <property type="entry name" value="KAZAL"/>
    <property type="match status" value="1"/>
</dbReference>
<dbReference type="InterPro" id="IPR003598">
    <property type="entry name" value="Ig_sub2"/>
</dbReference>
<dbReference type="Gene3D" id="2.60.40.10">
    <property type="entry name" value="Immunoglobulins"/>
    <property type="match status" value="1"/>
</dbReference>
<dbReference type="InterPro" id="IPR017891">
    <property type="entry name" value="Insulin_GF-bd_Cys-rich_CS"/>
</dbReference>
<dbReference type="InterPro" id="IPR007110">
    <property type="entry name" value="Ig-like_dom"/>
</dbReference>
<name>A0A553QM80_9TELE</name>
<dbReference type="SUPFAM" id="SSF100895">
    <property type="entry name" value="Kazal-type serine protease inhibitors"/>
    <property type="match status" value="1"/>
</dbReference>
<evidence type="ECO:0000256" key="1">
    <source>
        <dbReference type="ARBA" id="ARBA00004613"/>
    </source>
</evidence>
<dbReference type="Gene3D" id="3.30.60.30">
    <property type="match status" value="1"/>
</dbReference>
<dbReference type="OrthoDB" id="10248617at2759"/>
<dbReference type="AlphaFoldDB" id="A0A553QM80"/>
<evidence type="ECO:0000313" key="10">
    <source>
        <dbReference type="Proteomes" id="UP000316079"/>
    </source>
</evidence>
<dbReference type="PROSITE" id="PS51465">
    <property type="entry name" value="KAZAL_2"/>
    <property type="match status" value="1"/>
</dbReference>
<evidence type="ECO:0000313" key="9">
    <source>
        <dbReference type="EMBL" id="TRY91085.1"/>
    </source>
</evidence>
<proteinExistence type="predicted"/>
<evidence type="ECO:0000259" key="6">
    <source>
        <dbReference type="PROSITE" id="PS50835"/>
    </source>
</evidence>
<dbReference type="GO" id="GO:0005615">
    <property type="term" value="C:extracellular space"/>
    <property type="evidence" value="ECO:0007669"/>
    <property type="project" value="TreeGrafter"/>
</dbReference>
<keyword evidence="3 5" id="KW-0732">Signal</keyword>
<dbReference type="PROSITE" id="PS50835">
    <property type="entry name" value="IG_LIKE"/>
    <property type="match status" value="1"/>
</dbReference>
<dbReference type="SMART" id="SM00121">
    <property type="entry name" value="IB"/>
    <property type="match status" value="1"/>
</dbReference>
<feature type="signal peptide" evidence="5">
    <location>
        <begin position="1"/>
        <end position="16"/>
    </location>
</feature>
<dbReference type="STRING" id="623744.A0A553QM80"/>
<comment type="caution">
    <text evidence="9">The sequence shown here is derived from an EMBL/GenBank/DDBJ whole genome shotgun (WGS) entry which is preliminary data.</text>
</comment>
<dbReference type="Pfam" id="PF00219">
    <property type="entry name" value="IGFBP"/>
    <property type="match status" value="1"/>
</dbReference>
<dbReference type="Pfam" id="PF07648">
    <property type="entry name" value="Kazal_2"/>
    <property type="match status" value="1"/>
</dbReference>
<dbReference type="Proteomes" id="UP000316079">
    <property type="component" value="Unassembled WGS sequence"/>
</dbReference>
<dbReference type="GO" id="GO:0005520">
    <property type="term" value="F:insulin-like growth factor binding"/>
    <property type="evidence" value="ECO:0007669"/>
    <property type="project" value="InterPro"/>
</dbReference>
<keyword evidence="4" id="KW-0393">Immunoglobulin domain</keyword>
<keyword evidence="10" id="KW-1185">Reference proteome</keyword>
<comment type="subcellular location">
    <subcellularLocation>
        <location evidence="1">Secreted</location>
    </subcellularLocation>
</comment>
<gene>
    <name evidence="9" type="ORF">DNTS_020388</name>
</gene>
<dbReference type="Gene3D" id="4.10.40.20">
    <property type="match status" value="1"/>
</dbReference>
<dbReference type="SUPFAM" id="SSF48726">
    <property type="entry name" value="Immunoglobulin"/>
    <property type="match status" value="1"/>
</dbReference>
<evidence type="ECO:0000256" key="5">
    <source>
        <dbReference type="SAM" id="SignalP"/>
    </source>
</evidence>
<feature type="chain" id="PRO_5021853901" description="IGFBP N-terminal domain-containing protein" evidence="5">
    <location>
        <begin position="17"/>
        <end position="243"/>
    </location>
</feature>
<dbReference type="EMBL" id="SRMA01025779">
    <property type="protein sequence ID" value="TRY91085.1"/>
    <property type="molecule type" value="Genomic_DNA"/>
</dbReference>
<dbReference type="InterPro" id="IPR036058">
    <property type="entry name" value="Kazal_dom_sf"/>
</dbReference>
<keyword evidence="2" id="KW-0964">Secreted</keyword>
<evidence type="ECO:0000256" key="4">
    <source>
        <dbReference type="ARBA" id="ARBA00023319"/>
    </source>
</evidence>
<dbReference type="GO" id="GO:0009966">
    <property type="term" value="P:regulation of signal transduction"/>
    <property type="evidence" value="ECO:0007669"/>
    <property type="project" value="TreeGrafter"/>
</dbReference>
<reference evidence="9 10" key="1">
    <citation type="journal article" date="2019" name="Sci. Data">
        <title>Hybrid genome assembly and annotation of Danionella translucida.</title>
        <authorList>
            <person name="Kadobianskyi M."/>
            <person name="Schulze L."/>
            <person name="Schuelke M."/>
            <person name="Judkewitz B."/>
        </authorList>
    </citation>
    <scope>NUCLEOTIDE SEQUENCE [LARGE SCALE GENOMIC DNA]</scope>
    <source>
        <strain evidence="9 10">Bolton</strain>
    </source>
</reference>
<evidence type="ECO:0008006" key="11">
    <source>
        <dbReference type="Google" id="ProtNLM"/>
    </source>
</evidence>
<dbReference type="PANTHER" id="PTHR14186">
    <property type="entry name" value="INSULIN-LIKE GROWTH FACTOR BINDING PROTEIN-RELATED"/>
    <property type="match status" value="1"/>
</dbReference>
<dbReference type="GO" id="GO:0001558">
    <property type="term" value="P:regulation of cell growth"/>
    <property type="evidence" value="ECO:0007669"/>
    <property type="project" value="InterPro"/>
</dbReference>
<dbReference type="InterPro" id="IPR036179">
    <property type="entry name" value="Ig-like_dom_sf"/>
</dbReference>
<dbReference type="InterPro" id="IPR013783">
    <property type="entry name" value="Ig-like_fold"/>
</dbReference>
<sequence>MFPALFLLVLFYASSASHPPRGCGPCDPSRCAPLPIGGCSSGPPVRDPCGCCEMCAAGPGDPCSPRGAGAARCAAGLECTRSDRKSKTGVCVCKSGSFPVCGSDGRGYENMCELKEASARAVDENKPEIRVKTHGRCGHAHGPWRLEQRSVQPLAILEPLIGFDEFCEIWNVTGSQVFLTCEATGIPTPVLTWRKVSPLTKDEDGAYECQATNTHGEASASGFVHVVETLEDIPDSAGQKSRD</sequence>
<dbReference type="PROSITE" id="PS00222">
    <property type="entry name" value="IGFBP_N_1"/>
    <property type="match status" value="1"/>
</dbReference>
<dbReference type="InterPro" id="IPR002350">
    <property type="entry name" value="Kazal_dom"/>
</dbReference>